<dbReference type="STRING" id="414684.RC1_3479"/>
<dbReference type="Proteomes" id="UP000001591">
    <property type="component" value="Chromosome"/>
</dbReference>
<feature type="compositionally biased region" description="Acidic residues" evidence="1">
    <location>
        <begin position="215"/>
        <end position="224"/>
    </location>
</feature>
<reference evidence="2 3" key="1">
    <citation type="journal article" date="2010" name="BMC Genomics">
        <title>Metabolic flexibility revealed in the genome of the cyst-forming alpha-1 proteobacterium Rhodospirillum centenum.</title>
        <authorList>
            <person name="Lu Y.K."/>
            <person name="Marden J."/>
            <person name="Han M."/>
            <person name="Swingley W.D."/>
            <person name="Mastrian S.D."/>
            <person name="Chowdhury S.R."/>
            <person name="Hao J."/>
            <person name="Helmy T."/>
            <person name="Kim S."/>
            <person name="Kurdoglu A.A."/>
            <person name="Matthies H.J."/>
            <person name="Rollo D."/>
            <person name="Stothard P."/>
            <person name="Blankenship R.E."/>
            <person name="Bauer C.E."/>
            <person name="Touchman J.W."/>
        </authorList>
    </citation>
    <scope>NUCLEOTIDE SEQUENCE [LARGE SCALE GENOMIC DNA]</scope>
    <source>
        <strain evidence="3">ATCC 51521 / SW</strain>
    </source>
</reference>
<proteinExistence type="predicted"/>
<gene>
    <name evidence="2" type="ordered locus">RC1_3479</name>
</gene>
<organism evidence="2 3">
    <name type="scientific">Rhodospirillum centenum (strain ATCC 51521 / SW)</name>
    <dbReference type="NCBI Taxonomy" id="414684"/>
    <lineage>
        <taxon>Bacteria</taxon>
        <taxon>Pseudomonadati</taxon>
        <taxon>Pseudomonadota</taxon>
        <taxon>Alphaproteobacteria</taxon>
        <taxon>Rhodospirillales</taxon>
        <taxon>Rhodospirillaceae</taxon>
        <taxon>Rhodospirillum</taxon>
    </lineage>
</organism>
<dbReference type="HOGENOM" id="CLU_1234222_0_0_5"/>
<dbReference type="eggNOG" id="ENOG502Z86K">
    <property type="taxonomic scope" value="Bacteria"/>
</dbReference>
<evidence type="ECO:0000313" key="2">
    <source>
        <dbReference type="EMBL" id="ACJ00837.1"/>
    </source>
</evidence>
<sequence>MLKDLVDIEVRFGDRVVDDVRQVANQLLQRQFLFAGDRGTTHAYEIVTGPRFRSYFTALFDALGYQLRISETEQWVGLLPDPELDLFPKMRMDKTIVLLILALAWQDAANRGAAEARAVVKTTLNEVLERYRDIAGRNRKEALISARFEDALREFHRRGLVWLGDWDPEAADREIEIRPMLHLLVGGNALDLLERFAAEAESAITRERRTRSPQDDGEQEGTEE</sequence>
<dbReference type="InterPro" id="IPR025449">
    <property type="entry name" value="JetB"/>
</dbReference>
<dbReference type="AlphaFoldDB" id="B6IX13"/>
<protein>
    <recommendedName>
        <fullName evidence="4">DUF4194 domain-containing protein</fullName>
    </recommendedName>
</protein>
<evidence type="ECO:0008006" key="4">
    <source>
        <dbReference type="Google" id="ProtNLM"/>
    </source>
</evidence>
<dbReference type="RefSeq" id="WP_012568615.1">
    <property type="nucleotide sequence ID" value="NC_011420.2"/>
</dbReference>
<feature type="compositionally biased region" description="Basic and acidic residues" evidence="1">
    <location>
        <begin position="203"/>
        <end position="214"/>
    </location>
</feature>
<name>B6IX13_RHOCS</name>
<evidence type="ECO:0000313" key="3">
    <source>
        <dbReference type="Proteomes" id="UP000001591"/>
    </source>
</evidence>
<feature type="region of interest" description="Disordered" evidence="1">
    <location>
        <begin position="203"/>
        <end position="224"/>
    </location>
</feature>
<dbReference type="Pfam" id="PF13835">
    <property type="entry name" value="DUF4194"/>
    <property type="match status" value="1"/>
</dbReference>
<keyword evidence="3" id="KW-1185">Reference proteome</keyword>
<dbReference type="EMBL" id="CP000613">
    <property type="protein sequence ID" value="ACJ00837.1"/>
    <property type="molecule type" value="Genomic_DNA"/>
</dbReference>
<evidence type="ECO:0000256" key="1">
    <source>
        <dbReference type="SAM" id="MobiDB-lite"/>
    </source>
</evidence>
<dbReference type="KEGG" id="rce:RC1_3479"/>
<accession>B6IX13</accession>